<evidence type="ECO:0000256" key="1">
    <source>
        <dbReference type="ARBA" id="ARBA00038215"/>
    </source>
</evidence>
<evidence type="ECO:0000259" key="3">
    <source>
        <dbReference type="Pfam" id="PF00144"/>
    </source>
</evidence>
<evidence type="ECO:0000256" key="2">
    <source>
        <dbReference type="SAM" id="MobiDB-lite"/>
    </source>
</evidence>
<feature type="compositionally biased region" description="Acidic residues" evidence="2">
    <location>
        <begin position="371"/>
        <end position="390"/>
    </location>
</feature>
<feature type="domain" description="Beta-lactamase-related" evidence="3">
    <location>
        <begin position="10"/>
        <end position="341"/>
    </location>
</feature>
<dbReference type="Gene3D" id="3.40.710.10">
    <property type="entry name" value="DD-peptidase/beta-lactamase superfamily"/>
    <property type="match status" value="1"/>
</dbReference>
<dbReference type="PANTHER" id="PTHR46825">
    <property type="entry name" value="D-ALANYL-D-ALANINE-CARBOXYPEPTIDASE/ENDOPEPTIDASE AMPH"/>
    <property type="match status" value="1"/>
</dbReference>
<dbReference type="InterPro" id="IPR050491">
    <property type="entry name" value="AmpC-like"/>
</dbReference>
<comment type="similarity">
    <text evidence="1">Belongs to the peptidase S12 family.</text>
</comment>
<dbReference type="Pfam" id="PF11954">
    <property type="entry name" value="DUF3471"/>
    <property type="match status" value="1"/>
</dbReference>
<dbReference type="InterPro" id="IPR021860">
    <property type="entry name" value="Peptidase_S12_Pab87-rel_C"/>
</dbReference>
<dbReference type="InterPro" id="IPR001466">
    <property type="entry name" value="Beta-lactam-related"/>
</dbReference>
<feature type="domain" description="Peptidase S12 Pab87-related C-terminal" evidence="4">
    <location>
        <begin position="410"/>
        <end position="503"/>
    </location>
</feature>
<evidence type="ECO:0000259" key="4">
    <source>
        <dbReference type="Pfam" id="PF11954"/>
    </source>
</evidence>
<reference evidence="5 6" key="1">
    <citation type="submission" date="2024-01" db="EMBL/GenBank/DDBJ databases">
        <title>Complete genome of Cladobotryum mycophilum ATHUM6906.</title>
        <authorList>
            <person name="Christinaki A.C."/>
            <person name="Myridakis A.I."/>
            <person name="Kouvelis V.N."/>
        </authorList>
    </citation>
    <scope>NUCLEOTIDE SEQUENCE [LARGE SCALE GENOMIC DNA]</scope>
    <source>
        <strain evidence="5 6">ATHUM6906</strain>
    </source>
</reference>
<evidence type="ECO:0000313" key="6">
    <source>
        <dbReference type="Proteomes" id="UP001338125"/>
    </source>
</evidence>
<gene>
    <name evidence="5" type="ORF">PT974_10834</name>
</gene>
<name>A0ABR0SAY7_9HYPO</name>
<protein>
    <submittedName>
        <fullName evidence="5">D-aminopeptidase-like protein</fullName>
    </submittedName>
</protein>
<dbReference type="Proteomes" id="UP001338125">
    <property type="component" value="Unassembled WGS sequence"/>
</dbReference>
<dbReference type="InterPro" id="IPR012338">
    <property type="entry name" value="Beta-lactam/transpept-like"/>
</dbReference>
<proteinExistence type="inferred from homology"/>
<accession>A0ABR0SAY7</accession>
<keyword evidence="6" id="KW-1185">Reference proteome</keyword>
<sequence>MELLHSSDFSNYVDKLVKRHHVTGLAVALVQDRRIASRGFGKASLHPPRDFTPDSLICVGSASKSLTAGVVAQLVGDNERYPEVQYGATMAGLLPGDFVMSGQDHENVTLEDVLSHQTGMPPHELSLLGPKAENPDNVQSITRNLRNLTPLSPNRAEFIYCNMMYSVAVYLVEQKTQTTFADFLHSRLLQPLHMDSTCLLLERVQARGLTDRVAVGYLRDKKAKQHTQVQHSDTPESQGAGQIFSSVNDYAKWIKAMIYREGPITEDIFKGLTTRRVRQEPLSDDLNDDEATYYAFGWDVRQYQGYTLISHDGGDVGYQCNHFFILELEFGGAIFSNSDHADMVVSQLMYRFIDEVMQGSQSAESSQMDIDNSDSEPDSDSDVGESDEEFEAEFEEELRRELCPGIDELQPQEMPLSAYIGKYWNPGYRGIKIEEKDGSLFIDATDRSVGFTLAFKHICEQTKYLAYMSSGPGDADVPLKGEFVLENNKAIKLGLQLEERFDGYIWFARIDE</sequence>
<dbReference type="Pfam" id="PF00144">
    <property type="entry name" value="Beta-lactamase"/>
    <property type="match status" value="1"/>
</dbReference>
<dbReference type="EMBL" id="JAVFKD010000015">
    <property type="protein sequence ID" value="KAK5989319.1"/>
    <property type="molecule type" value="Genomic_DNA"/>
</dbReference>
<comment type="caution">
    <text evidence="5">The sequence shown here is derived from an EMBL/GenBank/DDBJ whole genome shotgun (WGS) entry which is preliminary data.</text>
</comment>
<feature type="region of interest" description="Disordered" evidence="2">
    <location>
        <begin position="362"/>
        <end position="390"/>
    </location>
</feature>
<dbReference type="PANTHER" id="PTHR46825:SF9">
    <property type="entry name" value="BETA-LACTAMASE-RELATED DOMAIN-CONTAINING PROTEIN"/>
    <property type="match status" value="1"/>
</dbReference>
<organism evidence="5 6">
    <name type="scientific">Cladobotryum mycophilum</name>
    <dbReference type="NCBI Taxonomy" id="491253"/>
    <lineage>
        <taxon>Eukaryota</taxon>
        <taxon>Fungi</taxon>
        <taxon>Dikarya</taxon>
        <taxon>Ascomycota</taxon>
        <taxon>Pezizomycotina</taxon>
        <taxon>Sordariomycetes</taxon>
        <taxon>Hypocreomycetidae</taxon>
        <taxon>Hypocreales</taxon>
        <taxon>Hypocreaceae</taxon>
        <taxon>Cladobotryum</taxon>
    </lineage>
</organism>
<dbReference type="SUPFAM" id="SSF56601">
    <property type="entry name" value="beta-lactamase/transpeptidase-like"/>
    <property type="match status" value="1"/>
</dbReference>
<evidence type="ECO:0000313" key="5">
    <source>
        <dbReference type="EMBL" id="KAK5989319.1"/>
    </source>
</evidence>